<keyword evidence="2" id="KW-1185">Reference proteome</keyword>
<protein>
    <submittedName>
        <fullName evidence="1">Uncharacterized protein</fullName>
    </submittedName>
</protein>
<sequence>MLCWPTELYRPICSRSQRSPVWPALVARATVVLGRPLGLLCTSKDCDGILIGFQGTIMTRRCRVSPTSPILTTSSSGFAEATRLSWTARPRPRSRLRWTRTAVSVDVTRQPDTRLAYKARRLPRGCLDSSAQPTTGCHSPTGPISHPVATPGRLVCLGSDDSVEMGSLVRGETVKEAASGRNRGDG</sequence>
<dbReference type="AlphaFoldDB" id="A0A3S5CVG8"/>
<comment type="caution">
    <text evidence="1">The sequence shown here is derived from an EMBL/GenBank/DDBJ whole genome shotgun (WGS) entry which is preliminary data.</text>
</comment>
<dbReference type="EMBL" id="CAAALY010276385">
    <property type="protein sequence ID" value="VEL42753.1"/>
    <property type="molecule type" value="Genomic_DNA"/>
</dbReference>
<proteinExistence type="predicted"/>
<gene>
    <name evidence="1" type="ORF">PXEA_LOCUS36193</name>
</gene>
<organism evidence="1 2">
    <name type="scientific">Protopolystoma xenopodis</name>
    <dbReference type="NCBI Taxonomy" id="117903"/>
    <lineage>
        <taxon>Eukaryota</taxon>
        <taxon>Metazoa</taxon>
        <taxon>Spiralia</taxon>
        <taxon>Lophotrochozoa</taxon>
        <taxon>Platyhelminthes</taxon>
        <taxon>Monogenea</taxon>
        <taxon>Polyopisthocotylea</taxon>
        <taxon>Polystomatidea</taxon>
        <taxon>Polystomatidae</taxon>
        <taxon>Protopolystoma</taxon>
    </lineage>
</organism>
<dbReference type="Proteomes" id="UP000784294">
    <property type="component" value="Unassembled WGS sequence"/>
</dbReference>
<name>A0A3S5CVG8_9PLAT</name>
<evidence type="ECO:0000313" key="2">
    <source>
        <dbReference type="Proteomes" id="UP000784294"/>
    </source>
</evidence>
<evidence type="ECO:0000313" key="1">
    <source>
        <dbReference type="EMBL" id="VEL42753.1"/>
    </source>
</evidence>
<accession>A0A3S5CVG8</accession>
<reference evidence="1" key="1">
    <citation type="submission" date="2018-11" db="EMBL/GenBank/DDBJ databases">
        <authorList>
            <consortium name="Pathogen Informatics"/>
        </authorList>
    </citation>
    <scope>NUCLEOTIDE SEQUENCE</scope>
</reference>